<evidence type="ECO:0000313" key="3">
    <source>
        <dbReference type="EMBL" id="MBB6325565.1"/>
    </source>
</evidence>
<dbReference type="Proteomes" id="UP000588604">
    <property type="component" value="Unassembled WGS sequence"/>
</dbReference>
<dbReference type="Pfam" id="PF14302">
    <property type="entry name" value="DUF4377"/>
    <property type="match status" value="1"/>
</dbReference>
<dbReference type="Gene3D" id="2.40.128.270">
    <property type="match status" value="1"/>
</dbReference>
<organism evidence="3 4">
    <name type="scientific">Algoriphagus iocasae</name>
    <dbReference type="NCBI Taxonomy" id="1836499"/>
    <lineage>
        <taxon>Bacteria</taxon>
        <taxon>Pseudomonadati</taxon>
        <taxon>Bacteroidota</taxon>
        <taxon>Cytophagia</taxon>
        <taxon>Cytophagales</taxon>
        <taxon>Cyclobacteriaceae</taxon>
        <taxon>Algoriphagus</taxon>
    </lineage>
</organism>
<evidence type="ECO:0000259" key="1">
    <source>
        <dbReference type="Pfam" id="PF03724"/>
    </source>
</evidence>
<dbReference type="EMBL" id="JACIJO010000001">
    <property type="protein sequence ID" value="MBB6325565.1"/>
    <property type="molecule type" value="Genomic_DNA"/>
</dbReference>
<sequence>MKLILFISAILMTVMSCQKEDETIETWWINSAKKDCVGVGPMSCLQIHKGENLDSEEWQFFYNSISGFEYEPGYIYQIKVKVTPKEAPIPADASALNYELVEILSKEPDIKMGITSIWKVVKVGDIENPVNPKSKEALIFELNGSDMSYSGDLACNSVRGKIQTLDAENLVFGPGAATKMACMDMSIENALLKGITDTKTYQIAENQLSLFDENGALVILFQAVD</sequence>
<gene>
    <name evidence="3" type="ORF">FHS59_001180</name>
</gene>
<protein>
    <submittedName>
        <fullName evidence="3">Heat shock protein HslJ</fullName>
    </submittedName>
</protein>
<evidence type="ECO:0000259" key="2">
    <source>
        <dbReference type="Pfam" id="PF14302"/>
    </source>
</evidence>
<feature type="domain" description="DUF4377" evidence="2">
    <location>
        <begin position="28"/>
        <end position="106"/>
    </location>
</feature>
<dbReference type="AlphaFoldDB" id="A0A841MSQ3"/>
<dbReference type="PROSITE" id="PS51257">
    <property type="entry name" value="PROKAR_LIPOPROTEIN"/>
    <property type="match status" value="1"/>
</dbReference>
<keyword evidence="3" id="KW-0346">Stress response</keyword>
<dbReference type="PANTHER" id="PTHR35535">
    <property type="entry name" value="HEAT SHOCK PROTEIN HSLJ"/>
    <property type="match status" value="1"/>
</dbReference>
<evidence type="ECO:0000313" key="4">
    <source>
        <dbReference type="Proteomes" id="UP000588604"/>
    </source>
</evidence>
<dbReference type="InterPro" id="IPR025485">
    <property type="entry name" value="DUF4377"/>
</dbReference>
<reference evidence="3 4" key="1">
    <citation type="submission" date="2020-08" db="EMBL/GenBank/DDBJ databases">
        <title>Genomic Encyclopedia of Type Strains, Phase IV (KMG-IV): sequencing the most valuable type-strain genomes for metagenomic binning, comparative biology and taxonomic classification.</title>
        <authorList>
            <person name="Goeker M."/>
        </authorList>
    </citation>
    <scope>NUCLEOTIDE SEQUENCE [LARGE SCALE GENOMIC DNA]</scope>
    <source>
        <strain evidence="3 4">DSM 102044</strain>
    </source>
</reference>
<dbReference type="RefSeq" id="WP_184493909.1">
    <property type="nucleotide sequence ID" value="NZ_JACIJO010000001.1"/>
</dbReference>
<dbReference type="Pfam" id="PF03724">
    <property type="entry name" value="META"/>
    <property type="match status" value="1"/>
</dbReference>
<dbReference type="InterPro" id="IPR005184">
    <property type="entry name" value="DUF306_Meta_HslJ"/>
</dbReference>
<name>A0A841MSQ3_9BACT</name>
<dbReference type="InterPro" id="IPR038670">
    <property type="entry name" value="HslJ-like_sf"/>
</dbReference>
<proteinExistence type="predicted"/>
<dbReference type="PANTHER" id="PTHR35535:SF1">
    <property type="entry name" value="HEAT SHOCK PROTEIN HSLJ"/>
    <property type="match status" value="1"/>
</dbReference>
<accession>A0A841MSQ3</accession>
<comment type="caution">
    <text evidence="3">The sequence shown here is derived from an EMBL/GenBank/DDBJ whole genome shotgun (WGS) entry which is preliminary data.</text>
</comment>
<keyword evidence="4" id="KW-1185">Reference proteome</keyword>
<feature type="domain" description="DUF306" evidence="1">
    <location>
        <begin position="116"/>
        <end position="221"/>
    </location>
</feature>
<dbReference type="InterPro" id="IPR053147">
    <property type="entry name" value="Hsp_HslJ-like"/>
</dbReference>